<comment type="caution">
    <text evidence="2">The sequence shown here is derived from an EMBL/GenBank/DDBJ whole genome shotgun (WGS) entry which is preliminary data.</text>
</comment>
<dbReference type="SUPFAM" id="SSF81901">
    <property type="entry name" value="HCP-like"/>
    <property type="match status" value="1"/>
</dbReference>
<dbReference type="PANTHER" id="PTHR11102">
    <property type="entry name" value="SEL-1-LIKE PROTEIN"/>
    <property type="match status" value="1"/>
</dbReference>
<name>A0A8H7SJZ2_9FUNG</name>
<dbReference type="EMBL" id="JAEPRE010000133">
    <property type="protein sequence ID" value="KAG2231854.1"/>
    <property type="molecule type" value="Genomic_DNA"/>
</dbReference>
<proteinExistence type="inferred from homology"/>
<sequence length="130" mass="15031">MTESTYTLDKLRSTLIHLEHTIIFAFIEMAQFVMNSCMYEKDALEFKGATGDHNFLECFFWETEKVHEAAEGNHAEAQYFLNVLYKNGYGVDINYDVAFSWYLKAAEQGHSDAQNSIGYLYKNGYGVDYM</sequence>
<evidence type="ECO:0000313" key="3">
    <source>
        <dbReference type="Proteomes" id="UP000613177"/>
    </source>
</evidence>
<dbReference type="AlphaFoldDB" id="A0A8H7SJZ2"/>
<dbReference type="PANTHER" id="PTHR11102:SF160">
    <property type="entry name" value="ERAD-ASSOCIATED E3 UBIQUITIN-PROTEIN LIGASE COMPONENT HRD3"/>
    <property type="match status" value="1"/>
</dbReference>
<protein>
    <recommendedName>
        <fullName evidence="4">Sel1 repeat family protein</fullName>
    </recommendedName>
</protein>
<dbReference type="Proteomes" id="UP000613177">
    <property type="component" value="Unassembled WGS sequence"/>
</dbReference>
<evidence type="ECO:0000256" key="1">
    <source>
        <dbReference type="ARBA" id="ARBA00038101"/>
    </source>
</evidence>
<dbReference type="Gene3D" id="1.25.40.10">
    <property type="entry name" value="Tetratricopeptide repeat domain"/>
    <property type="match status" value="1"/>
</dbReference>
<dbReference type="InterPro" id="IPR050767">
    <property type="entry name" value="Sel1_AlgK"/>
</dbReference>
<dbReference type="InterPro" id="IPR036263">
    <property type="entry name" value="Chorismate_II_sf"/>
</dbReference>
<evidence type="ECO:0000313" key="2">
    <source>
        <dbReference type="EMBL" id="KAG2231854.1"/>
    </source>
</evidence>
<dbReference type="InterPro" id="IPR006597">
    <property type="entry name" value="Sel1-like"/>
</dbReference>
<dbReference type="Pfam" id="PF08238">
    <property type="entry name" value="Sel1"/>
    <property type="match status" value="2"/>
</dbReference>
<accession>A0A8H7SJZ2</accession>
<dbReference type="InterPro" id="IPR011990">
    <property type="entry name" value="TPR-like_helical_dom_sf"/>
</dbReference>
<dbReference type="SMART" id="SM00671">
    <property type="entry name" value="SEL1"/>
    <property type="match status" value="1"/>
</dbReference>
<organism evidence="2 3">
    <name type="scientific">Thamnidium elegans</name>
    <dbReference type="NCBI Taxonomy" id="101142"/>
    <lineage>
        <taxon>Eukaryota</taxon>
        <taxon>Fungi</taxon>
        <taxon>Fungi incertae sedis</taxon>
        <taxon>Mucoromycota</taxon>
        <taxon>Mucoromycotina</taxon>
        <taxon>Mucoromycetes</taxon>
        <taxon>Mucorales</taxon>
        <taxon>Mucorineae</taxon>
        <taxon>Mucoraceae</taxon>
        <taxon>Thamnidium</taxon>
    </lineage>
</organism>
<comment type="similarity">
    <text evidence="1">Belongs to the sel-1 family.</text>
</comment>
<gene>
    <name evidence="2" type="ORF">INT48_005637</name>
</gene>
<evidence type="ECO:0008006" key="4">
    <source>
        <dbReference type="Google" id="ProtNLM"/>
    </source>
</evidence>
<dbReference type="SUPFAM" id="SSF48600">
    <property type="entry name" value="Chorismate mutase II"/>
    <property type="match status" value="1"/>
</dbReference>
<keyword evidence="3" id="KW-1185">Reference proteome</keyword>
<dbReference type="GO" id="GO:0046417">
    <property type="term" value="P:chorismate metabolic process"/>
    <property type="evidence" value="ECO:0007669"/>
    <property type="project" value="InterPro"/>
</dbReference>
<reference evidence="2" key="1">
    <citation type="submission" date="2021-01" db="EMBL/GenBank/DDBJ databases">
        <title>Metabolic potential, ecology and presence of endohyphal bacteria is reflected in genomic diversity of Mucoromycotina.</title>
        <authorList>
            <person name="Muszewska A."/>
            <person name="Okrasinska A."/>
            <person name="Steczkiewicz K."/>
            <person name="Drgas O."/>
            <person name="Orlowska M."/>
            <person name="Perlinska-Lenart U."/>
            <person name="Aleksandrzak-Piekarczyk T."/>
            <person name="Szatraj K."/>
            <person name="Zielenkiewicz U."/>
            <person name="Pilsyk S."/>
            <person name="Malc E."/>
            <person name="Mieczkowski P."/>
            <person name="Kruszewska J.S."/>
            <person name="Biernat P."/>
            <person name="Pawlowska J."/>
        </authorList>
    </citation>
    <scope>NUCLEOTIDE SEQUENCE</scope>
    <source>
        <strain evidence="2">WA0000018081</strain>
    </source>
</reference>